<dbReference type="Proteomes" id="UP001597112">
    <property type="component" value="Unassembled WGS sequence"/>
</dbReference>
<comment type="caution">
    <text evidence="1">The sequence shown here is derived from an EMBL/GenBank/DDBJ whole genome shotgun (WGS) entry which is preliminary data.</text>
</comment>
<evidence type="ECO:0000313" key="2">
    <source>
        <dbReference type="Proteomes" id="UP001597112"/>
    </source>
</evidence>
<gene>
    <name evidence="1" type="ORF">ACFQ21_00085</name>
</gene>
<name>A0ABW3JUS1_9BACT</name>
<dbReference type="RefSeq" id="WP_377573057.1">
    <property type="nucleotide sequence ID" value="NZ_JBHTKA010000001.1"/>
</dbReference>
<keyword evidence="2" id="KW-1185">Reference proteome</keyword>
<proteinExistence type="predicted"/>
<sequence>MKARVDQNIVDFVLQELGSVEGLVAFARDNGISVDGNLDEVTDYKILASSIVRADIVAYYDNNELEVATGFVENTFDDRTWDDSFDDSFGD</sequence>
<dbReference type="EMBL" id="JBHTKA010000001">
    <property type="protein sequence ID" value="MFD0997675.1"/>
    <property type="molecule type" value="Genomic_DNA"/>
</dbReference>
<reference evidence="2" key="1">
    <citation type="journal article" date="2019" name="Int. J. Syst. Evol. Microbiol.">
        <title>The Global Catalogue of Microorganisms (GCM) 10K type strain sequencing project: providing services to taxonomists for standard genome sequencing and annotation.</title>
        <authorList>
            <consortium name="The Broad Institute Genomics Platform"/>
            <consortium name="The Broad Institute Genome Sequencing Center for Infectious Disease"/>
            <person name="Wu L."/>
            <person name="Ma J."/>
        </authorList>
    </citation>
    <scope>NUCLEOTIDE SEQUENCE [LARGE SCALE GENOMIC DNA]</scope>
    <source>
        <strain evidence="2">CCUG 58938</strain>
    </source>
</reference>
<accession>A0ABW3JUS1</accession>
<evidence type="ECO:0000313" key="1">
    <source>
        <dbReference type="EMBL" id="MFD0997675.1"/>
    </source>
</evidence>
<protein>
    <submittedName>
        <fullName evidence="1">Uncharacterized protein</fullName>
    </submittedName>
</protein>
<organism evidence="1 2">
    <name type="scientific">Ohtaekwangia kribbensis</name>
    <dbReference type="NCBI Taxonomy" id="688913"/>
    <lineage>
        <taxon>Bacteria</taxon>
        <taxon>Pseudomonadati</taxon>
        <taxon>Bacteroidota</taxon>
        <taxon>Cytophagia</taxon>
        <taxon>Cytophagales</taxon>
        <taxon>Fulvivirgaceae</taxon>
        <taxon>Ohtaekwangia</taxon>
    </lineage>
</organism>